<dbReference type="EMBL" id="PVWG01000002">
    <property type="protein sequence ID" value="PSB21513.1"/>
    <property type="molecule type" value="Genomic_DNA"/>
</dbReference>
<reference evidence="8 9" key="1">
    <citation type="submission" date="2018-02" db="EMBL/GenBank/DDBJ databases">
        <authorList>
            <person name="Cohen D.B."/>
            <person name="Kent A.D."/>
        </authorList>
    </citation>
    <scope>NUCLEOTIDE SEQUENCE [LARGE SCALE GENOMIC DNA]</scope>
    <source>
        <strain evidence="8 9">ULC007</strain>
    </source>
</reference>
<dbReference type="GO" id="GO:0046872">
    <property type="term" value="F:metal ion binding"/>
    <property type="evidence" value="ECO:0007669"/>
    <property type="project" value="UniProtKB-KW"/>
</dbReference>
<dbReference type="GO" id="GO:0020037">
    <property type="term" value="F:heme binding"/>
    <property type="evidence" value="ECO:0007669"/>
    <property type="project" value="InterPro"/>
</dbReference>
<protein>
    <recommendedName>
        <fullName evidence="7">Cytochrome c domain-containing protein</fullName>
    </recommendedName>
</protein>
<accession>A0A2T1DM01</accession>
<evidence type="ECO:0000256" key="6">
    <source>
        <dbReference type="PROSITE-ProRule" id="PRU00433"/>
    </source>
</evidence>
<evidence type="ECO:0000256" key="5">
    <source>
        <dbReference type="ARBA" id="ARBA00023004"/>
    </source>
</evidence>
<dbReference type="PANTHER" id="PTHR30600:SF10">
    <property type="entry name" value="BLL6722 PROTEIN"/>
    <property type="match status" value="1"/>
</dbReference>
<evidence type="ECO:0000256" key="3">
    <source>
        <dbReference type="ARBA" id="ARBA00022729"/>
    </source>
</evidence>
<organism evidence="8 9">
    <name type="scientific">Phormidesmis priestleyi ULC007</name>
    <dbReference type="NCBI Taxonomy" id="1920490"/>
    <lineage>
        <taxon>Bacteria</taxon>
        <taxon>Bacillati</taxon>
        <taxon>Cyanobacteriota</taxon>
        <taxon>Cyanophyceae</taxon>
        <taxon>Leptolyngbyales</taxon>
        <taxon>Leptolyngbyaceae</taxon>
        <taxon>Phormidesmis</taxon>
    </lineage>
</organism>
<keyword evidence="4" id="KW-0560">Oxidoreductase</keyword>
<dbReference type="SUPFAM" id="SSF46626">
    <property type="entry name" value="Cytochrome c"/>
    <property type="match status" value="1"/>
</dbReference>
<sequence>MRHRRTIFLFFLSLLVSFLALLLSNLLMKPSASIATSPLLAPAPIQPIGSYDYFGRSLTAQEAANLVREKGLNPNSSTSYARIGAVKITQPLIDRGEKIFLDRKIGDSFGLQKVFGFGQGIAKVLPEFTVAILKLGGQPTSNLKIVLQKNITLGSQTFPKGTTVSTGLDVPRGGVLPIGLKLDGNLTCAVCHVALSPKGDRLKGVPNGDLGIPLLIALAPNSAAGFARLKFNPLDPQYQGNGKTILDSAGQLVKLPDPQKFEQAFDNAVLAVPYGHFESSPDGIDNTTQIPTVFTFQSGPYTSGGEFAVGPFGGLSSVNNGVHSSEINLLAAAQRSAETLGLDREVYLGTVLQNAADPKIRLPEGSPVKPSDWLRKVAPDPAKAELEDQIAAPGVGSYPNLKLSLFTYNGLIFSPNTYKLDIASGPFLFAANAMAAWQNSLVPPPNQTLQNQQALQSGSVDRGAQVFEQAQCLACHKAPYFTDNKIHPIAEIKTNRARAESRLAQNELLVPPKIYTLNTSVPISGNAEVIDVPTAGISDTPTTLPKGLLPDGGYKTPSLRGLYLTAPYLHDGGVAVRKGALQVGADGSFGIADPTGLGLSGTLSRAIPADAADSLRALLDRTLRAQVIATNQANPALQLSNLDGTGHEFYVDSSAGFSTSQQNDLVNFLMALDDNPGSF</sequence>
<gene>
    <name evidence="8" type="ORF">C7B65_02680</name>
</gene>
<evidence type="ECO:0000256" key="2">
    <source>
        <dbReference type="ARBA" id="ARBA00022723"/>
    </source>
</evidence>
<dbReference type="GO" id="GO:0009055">
    <property type="term" value="F:electron transfer activity"/>
    <property type="evidence" value="ECO:0007669"/>
    <property type="project" value="InterPro"/>
</dbReference>
<dbReference type="PANTHER" id="PTHR30600">
    <property type="entry name" value="CYTOCHROME C PEROXIDASE-RELATED"/>
    <property type="match status" value="1"/>
</dbReference>
<dbReference type="STRING" id="1920490.GCA_001895925_01516"/>
<evidence type="ECO:0000313" key="9">
    <source>
        <dbReference type="Proteomes" id="UP000238634"/>
    </source>
</evidence>
<evidence type="ECO:0000259" key="7">
    <source>
        <dbReference type="PROSITE" id="PS51007"/>
    </source>
</evidence>
<keyword evidence="2 6" id="KW-0479">Metal-binding</keyword>
<dbReference type="InterPro" id="IPR051395">
    <property type="entry name" value="Cytochrome_c_Peroxidase/MauG"/>
</dbReference>
<keyword evidence="1 6" id="KW-0349">Heme</keyword>
<evidence type="ECO:0000256" key="4">
    <source>
        <dbReference type="ARBA" id="ARBA00023002"/>
    </source>
</evidence>
<reference evidence="8 9" key="2">
    <citation type="submission" date="2018-03" db="EMBL/GenBank/DDBJ databases">
        <title>The ancient ancestry and fast evolution of plastids.</title>
        <authorList>
            <person name="Moore K.R."/>
            <person name="Magnabosco C."/>
            <person name="Momper L."/>
            <person name="Gold D.A."/>
            <person name="Bosak T."/>
            <person name="Fournier G.P."/>
        </authorList>
    </citation>
    <scope>NUCLEOTIDE SEQUENCE [LARGE SCALE GENOMIC DNA]</scope>
    <source>
        <strain evidence="8 9">ULC007</strain>
    </source>
</reference>
<dbReference type="RefSeq" id="WP_073069363.1">
    <property type="nucleotide sequence ID" value="NZ_MPPI01000002.1"/>
</dbReference>
<feature type="domain" description="Cytochrome c" evidence="7">
    <location>
        <begin position="458"/>
        <end position="673"/>
    </location>
</feature>
<proteinExistence type="predicted"/>
<dbReference type="Proteomes" id="UP000238634">
    <property type="component" value="Unassembled WGS sequence"/>
</dbReference>
<dbReference type="InterPro" id="IPR036909">
    <property type="entry name" value="Cyt_c-like_dom_sf"/>
</dbReference>
<dbReference type="Gene3D" id="1.10.760.10">
    <property type="entry name" value="Cytochrome c-like domain"/>
    <property type="match status" value="1"/>
</dbReference>
<dbReference type="GO" id="GO:0004130">
    <property type="term" value="F:cytochrome-c peroxidase activity"/>
    <property type="evidence" value="ECO:0007669"/>
    <property type="project" value="TreeGrafter"/>
</dbReference>
<evidence type="ECO:0000256" key="1">
    <source>
        <dbReference type="ARBA" id="ARBA00022617"/>
    </source>
</evidence>
<keyword evidence="5 6" id="KW-0408">Iron</keyword>
<keyword evidence="9" id="KW-1185">Reference proteome</keyword>
<comment type="caution">
    <text evidence="8">The sequence shown here is derived from an EMBL/GenBank/DDBJ whole genome shotgun (WGS) entry which is preliminary data.</text>
</comment>
<name>A0A2T1DM01_9CYAN</name>
<dbReference type="PROSITE" id="PS51007">
    <property type="entry name" value="CYTC"/>
    <property type="match status" value="1"/>
</dbReference>
<keyword evidence="3" id="KW-0732">Signal</keyword>
<evidence type="ECO:0000313" key="8">
    <source>
        <dbReference type="EMBL" id="PSB21513.1"/>
    </source>
</evidence>
<dbReference type="InterPro" id="IPR009056">
    <property type="entry name" value="Cyt_c-like_dom"/>
</dbReference>
<dbReference type="AlphaFoldDB" id="A0A2T1DM01"/>
<dbReference type="OrthoDB" id="9772811at2"/>